<comment type="caution">
    <text evidence="1">The sequence shown here is derived from an EMBL/GenBank/DDBJ whole genome shotgun (WGS) entry which is preliminary data.</text>
</comment>
<dbReference type="Proteomes" id="UP000235388">
    <property type="component" value="Unassembled WGS sequence"/>
</dbReference>
<protein>
    <submittedName>
        <fullName evidence="1">Uncharacterized protein</fullName>
    </submittedName>
</protein>
<proteinExistence type="predicted"/>
<evidence type="ECO:0000313" key="2">
    <source>
        <dbReference type="EMBL" id="PLW14120.1"/>
    </source>
</evidence>
<dbReference type="EMBL" id="PGCJ01001075">
    <property type="protein sequence ID" value="PLW10085.1"/>
    <property type="molecule type" value="Genomic_DNA"/>
</dbReference>
<dbReference type="EMBL" id="PGCI01000831">
    <property type="protein sequence ID" value="PLW14120.1"/>
    <property type="molecule type" value="Genomic_DNA"/>
</dbReference>
<dbReference type="Proteomes" id="UP000235392">
    <property type="component" value="Unassembled WGS sequence"/>
</dbReference>
<evidence type="ECO:0000313" key="4">
    <source>
        <dbReference type="EMBL" id="PLW37293.1"/>
    </source>
</evidence>
<evidence type="ECO:0000313" key="5">
    <source>
        <dbReference type="Proteomes" id="UP000235388"/>
    </source>
</evidence>
<accession>A0A2N5SA45</accession>
<reference evidence="5 6" key="1">
    <citation type="submission" date="2017-11" db="EMBL/GenBank/DDBJ databases">
        <title>De novo assembly and phasing of dikaryotic genomes from two isolates of Puccinia coronata f. sp. avenae, the causal agent of oat crown rust.</title>
        <authorList>
            <person name="Miller M.E."/>
            <person name="Zhang Y."/>
            <person name="Omidvar V."/>
            <person name="Sperschneider J."/>
            <person name="Schwessinger B."/>
            <person name="Raley C."/>
            <person name="Palmer J.M."/>
            <person name="Garnica D."/>
            <person name="Upadhyaya N."/>
            <person name="Rathjen J."/>
            <person name="Taylor J.M."/>
            <person name="Park R.F."/>
            <person name="Dodds P.N."/>
            <person name="Hirsch C.D."/>
            <person name="Kianian S.F."/>
            <person name="Figueroa M."/>
        </authorList>
    </citation>
    <scope>NUCLEOTIDE SEQUENCE [LARGE SCALE GENOMIC DNA]</scope>
    <source>
        <strain evidence="1">12NC29</strain>
        <strain evidence="2">12SD80</strain>
    </source>
</reference>
<gene>
    <name evidence="4" type="ORF">PCANC_15447</name>
    <name evidence="1" type="ORF">PCANC_22475</name>
    <name evidence="3" type="ORF">PCASD_13031</name>
    <name evidence="2" type="ORF">PCASD_21996</name>
</gene>
<dbReference type="EMBL" id="PGCI01000221">
    <property type="protein sequence ID" value="PLW33365.1"/>
    <property type="molecule type" value="Genomic_DNA"/>
</dbReference>
<evidence type="ECO:0000313" key="1">
    <source>
        <dbReference type="EMBL" id="PLW10085.1"/>
    </source>
</evidence>
<dbReference type="AlphaFoldDB" id="A0A2N5SA45"/>
<organism evidence="1 5">
    <name type="scientific">Puccinia coronata f. sp. avenae</name>
    <dbReference type="NCBI Taxonomy" id="200324"/>
    <lineage>
        <taxon>Eukaryota</taxon>
        <taxon>Fungi</taxon>
        <taxon>Dikarya</taxon>
        <taxon>Basidiomycota</taxon>
        <taxon>Pucciniomycotina</taxon>
        <taxon>Pucciniomycetes</taxon>
        <taxon>Pucciniales</taxon>
        <taxon>Pucciniaceae</taxon>
        <taxon>Puccinia</taxon>
    </lineage>
</organism>
<keyword evidence="5" id="KW-1185">Reference proteome</keyword>
<dbReference type="EMBL" id="PGCJ01000224">
    <property type="protein sequence ID" value="PLW37293.1"/>
    <property type="molecule type" value="Genomic_DNA"/>
</dbReference>
<name>A0A2N5SA45_9BASI</name>
<evidence type="ECO:0000313" key="3">
    <source>
        <dbReference type="EMBL" id="PLW33365.1"/>
    </source>
</evidence>
<sequence>MILVGLGLLPGEDSPRRILTGVGPALHQLRKMLGSRVHLVVPGEDIYQRMMGVVRGLLPGDKLVDLEPHLVPGTGPCPTANAADPGPELHRAQEKGIWRIATRDAQDHPIGLERQLVPDESIQIPSTNVHLILDIVVEVPLETATAELMSSIANDEPVVMTAIIEQQICSYWW</sequence>
<evidence type="ECO:0000313" key="6">
    <source>
        <dbReference type="Proteomes" id="UP000235392"/>
    </source>
</evidence>